<keyword evidence="2" id="KW-1185">Reference proteome</keyword>
<comment type="caution">
    <text evidence="1">The sequence shown here is derived from an EMBL/GenBank/DDBJ whole genome shotgun (WGS) entry which is preliminary data.</text>
</comment>
<proteinExistence type="predicted"/>
<dbReference type="Proteomes" id="UP000295280">
    <property type="component" value="Unassembled WGS sequence"/>
</dbReference>
<evidence type="ECO:0000313" key="2">
    <source>
        <dbReference type="Proteomes" id="UP000295280"/>
    </source>
</evidence>
<evidence type="ECO:0008006" key="3">
    <source>
        <dbReference type="Google" id="ProtNLM"/>
    </source>
</evidence>
<name>A0A9Q8FSF7_9STAP</name>
<sequence>MSEIIPFPGLSDGLNRQLQQHMAAEDFKKAYDIITELERHAELTDRQQLQKLRVLYELESYLELREEASIMLNQGHPDYEETVYYFLLSLLELTQYQTVIELIDALRAEEIDHRLKMKLLPLYDQARHKKNERDRQATTELADFLSWSADRQKQFILRLISDKNLSYASTFIELLKEQLHPVVQSLLVQYVQLTGRQEIVTLSKLGRTITFNIGEVAAIDQHTLMQDVRLIVADWFDSNMPDMTPAVTTWLEQQAVILYPLTFHTEATEIATDIIADCYIYYALSMFSLEEIYPVPDTAEHQLILDLIQQAVNYEL</sequence>
<dbReference type="AlphaFoldDB" id="A0A9Q8FSF7"/>
<dbReference type="RefSeq" id="WP_133417333.1">
    <property type="nucleotide sequence ID" value="NZ_SCWD01000001.1"/>
</dbReference>
<evidence type="ECO:0000313" key="1">
    <source>
        <dbReference type="EMBL" id="TDM04474.1"/>
    </source>
</evidence>
<reference evidence="1 2" key="1">
    <citation type="submission" date="2019-01" db="EMBL/GenBank/DDBJ databases">
        <title>Draft genome sequences of the type strains of six Macrococcus species.</title>
        <authorList>
            <person name="Mazhar S."/>
            <person name="Altermann E."/>
            <person name="Hill C."/>
            <person name="Mcauliffe O."/>
        </authorList>
    </citation>
    <scope>NUCLEOTIDE SEQUENCE [LARGE SCALE GENOMIC DNA]</scope>
    <source>
        <strain evidence="1 2">ATCC 51828</strain>
    </source>
</reference>
<dbReference type="EMBL" id="SCWD01000001">
    <property type="protein sequence ID" value="TDM04474.1"/>
    <property type="molecule type" value="Genomic_DNA"/>
</dbReference>
<gene>
    <name evidence="1" type="ORF">ERX40_04700</name>
</gene>
<accession>A0A9Q8FSF7</accession>
<protein>
    <recommendedName>
        <fullName evidence="3">DUF3196 domain-containing protein</fullName>
    </recommendedName>
</protein>
<dbReference type="OrthoDB" id="2418501at2"/>
<organism evidence="1 2">
    <name type="scientific">Macrococcus carouselicus</name>
    <dbReference type="NCBI Taxonomy" id="69969"/>
    <lineage>
        <taxon>Bacteria</taxon>
        <taxon>Bacillati</taxon>
        <taxon>Bacillota</taxon>
        <taxon>Bacilli</taxon>
        <taxon>Bacillales</taxon>
        <taxon>Staphylococcaceae</taxon>
        <taxon>Macrococcus</taxon>
    </lineage>
</organism>